<sequence>MQGKPALLTKAQTITLGSKMKFSMVTASVSPKKAEDPSQGSGSSTTIVADSKISKTASMRIWKEVADVYEIFLVGYCGRAIPSNSLSSEALRADEALEMTILNILGDKILKSPIDAPSDVVAIAVLVILQRLVLTMDRCASRTCSLPVETVELMPLHCSRFSLACLRTLFSLSRCEDIFKRFLIDENDLGERPLPTTRLEEIIYVLQELANLIIHSETASVLPLHPYLRSGLSDDEDHEKRPHLLALFPSFCELIITREARVRELVQVLMRHITRELALEKGLTGKQHSTMESSSSSMNGGFSQIGSVKQLTADSISQFREGIRLILSKWSALQLAVENEWGGRGSHLLAEQLASDIFSWFTQSKVKYKDYNVFIYFLFIYTAAYELLANYSSIQKLRNEGPRMGAHQHVKQAVEDDDDSEDSDGDDKMGGDGSNMMVDTPEFQLKTNLVNKPVNEPGAKEAQSEDGWTVVSSRRNKGKRN</sequence>
<keyword evidence="4" id="KW-0472">Membrane</keyword>
<proteinExistence type="inferred from homology"/>
<dbReference type="Pfam" id="PF10273">
    <property type="entry name" value="WGG"/>
    <property type="match status" value="1"/>
</dbReference>
<gene>
    <name evidence="5" type="ORF">POTOM_060773</name>
</gene>
<evidence type="ECO:0000256" key="2">
    <source>
        <dbReference type="ARBA" id="ARBA00022552"/>
    </source>
</evidence>
<accession>A0A8X7XN07</accession>
<protein>
    <submittedName>
        <fullName evidence="5">Uncharacterized protein</fullName>
    </submittedName>
</protein>
<feature type="region of interest" description="Disordered" evidence="3">
    <location>
        <begin position="403"/>
        <end position="481"/>
    </location>
</feature>
<reference evidence="5" key="1">
    <citation type="journal article" date="2020" name="bioRxiv">
        <title>Hybrid origin of Populus tomentosa Carr. identified through genome sequencing and phylogenomic analysis.</title>
        <authorList>
            <person name="An X."/>
            <person name="Gao K."/>
            <person name="Chen Z."/>
            <person name="Li J."/>
            <person name="Yang X."/>
            <person name="Yang X."/>
            <person name="Zhou J."/>
            <person name="Guo T."/>
            <person name="Zhao T."/>
            <person name="Huang S."/>
            <person name="Miao D."/>
            <person name="Khan W.U."/>
            <person name="Rao P."/>
            <person name="Ye M."/>
            <person name="Lei B."/>
            <person name="Liao W."/>
            <person name="Wang J."/>
            <person name="Ji L."/>
            <person name="Li Y."/>
            <person name="Guo B."/>
            <person name="Mustafa N.S."/>
            <person name="Li S."/>
            <person name="Yun Q."/>
            <person name="Keller S.R."/>
            <person name="Mao J."/>
            <person name="Zhang R."/>
            <person name="Strauss S.H."/>
        </authorList>
    </citation>
    <scope>NUCLEOTIDE SEQUENCE</scope>
    <source>
        <strain evidence="5">GM15</strain>
        <tissue evidence="5">Leaf</tissue>
    </source>
</reference>
<evidence type="ECO:0000313" key="5">
    <source>
        <dbReference type="EMBL" id="KAG6736453.1"/>
    </source>
</evidence>
<name>A0A8X7XN07_POPTO</name>
<comment type="caution">
    <text evidence="5">The sequence shown here is derived from an EMBL/GenBank/DDBJ whole genome shotgun (WGS) entry which is preliminary data.</text>
</comment>
<dbReference type="PANTHER" id="PTHR34199:SF4">
    <property type="entry name" value="ARM REPEAT SUPERFAMILY PROTEIN"/>
    <property type="match status" value="1"/>
</dbReference>
<keyword evidence="4" id="KW-0812">Transmembrane</keyword>
<dbReference type="GO" id="GO:0006364">
    <property type="term" value="P:rRNA processing"/>
    <property type="evidence" value="ECO:0007669"/>
    <property type="project" value="UniProtKB-KW"/>
</dbReference>
<evidence type="ECO:0000313" key="6">
    <source>
        <dbReference type="Proteomes" id="UP000886885"/>
    </source>
</evidence>
<dbReference type="EMBL" id="JAAWWB010000906">
    <property type="protein sequence ID" value="KAG6736453.1"/>
    <property type="molecule type" value="Genomic_DNA"/>
</dbReference>
<organism evidence="5 6">
    <name type="scientific">Populus tomentosa</name>
    <name type="common">Chinese white poplar</name>
    <dbReference type="NCBI Taxonomy" id="118781"/>
    <lineage>
        <taxon>Eukaryota</taxon>
        <taxon>Viridiplantae</taxon>
        <taxon>Streptophyta</taxon>
        <taxon>Embryophyta</taxon>
        <taxon>Tracheophyta</taxon>
        <taxon>Spermatophyta</taxon>
        <taxon>Magnoliopsida</taxon>
        <taxon>eudicotyledons</taxon>
        <taxon>Gunneridae</taxon>
        <taxon>Pentapetalae</taxon>
        <taxon>rosids</taxon>
        <taxon>fabids</taxon>
        <taxon>Malpighiales</taxon>
        <taxon>Salicaceae</taxon>
        <taxon>Saliceae</taxon>
        <taxon>Populus</taxon>
    </lineage>
</organism>
<evidence type="ECO:0000256" key="3">
    <source>
        <dbReference type="SAM" id="MobiDB-lite"/>
    </source>
</evidence>
<dbReference type="Proteomes" id="UP000886885">
    <property type="component" value="Unassembled WGS sequence"/>
</dbReference>
<evidence type="ECO:0000256" key="4">
    <source>
        <dbReference type="SAM" id="Phobius"/>
    </source>
</evidence>
<dbReference type="PANTHER" id="PTHR34199">
    <property type="entry name" value="NUMOD3 MOTIF FAMILY PROTEIN, EXPRESSED"/>
    <property type="match status" value="1"/>
</dbReference>
<feature type="compositionally biased region" description="Acidic residues" evidence="3">
    <location>
        <begin position="415"/>
        <end position="425"/>
    </location>
</feature>
<evidence type="ECO:0000256" key="1">
    <source>
        <dbReference type="ARBA" id="ARBA00006524"/>
    </source>
</evidence>
<dbReference type="OrthoDB" id="1721100at2759"/>
<keyword evidence="2" id="KW-0698">rRNA processing</keyword>
<dbReference type="AlphaFoldDB" id="A0A8X7XN07"/>
<feature type="transmembrane region" description="Helical" evidence="4">
    <location>
        <begin position="373"/>
        <end position="394"/>
    </location>
</feature>
<comment type="similarity">
    <text evidence="1">Belongs to the TSR2 family.</text>
</comment>
<keyword evidence="4" id="KW-1133">Transmembrane helix</keyword>
<keyword evidence="6" id="KW-1185">Reference proteome</keyword>
<dbReference type="InterPro" id="IPR019398">
    <property type="entry name" value="Pre-rRNA_process_TSR2"/>
</dbReference>